<keyword evidence="3" id="KW-0862">Zinc</keyword>
<dbReference type="PANTHER" id="PTHR46927">
    <property type="entry name" value="AGAP005574-PA"/>
    <property type="match status" value="1"/>
</dbReference>
<dbReference type="GO" id="GO:0008270">
    <property type="term" value="F:zinc ion binding"/>
    <property type="evidence" value="ECO:0007669"/>
    <property type="project" value="UniProtKB-KW"/>
</dbReference>
<gene>
    <name evidence="7" type="ORF">AGLY_003320</name>
</gene>
<keyword evidence="2 5" id="KW-0863">Zinc-finger</keyword>
<dbReference type="PROSITE" id="PS50950">
    <property type="entry name" value="ZF_THAP"/>
    <property type="match status" value="1"/>
</dbReference>
<dbReference type="OrthoDB" id="6608264at2759"/>
<dbReference type="InterPro" id="IPR052224">
    <property type="entry name" value="THAP_domain_protein"/>
</dbReference>
<dbReference type="Pfam" id="PF05485">
    <property type="entry name" value="THAP"/>
    <property type="match status" value="1"/>
</dbReference>
<dbReference type="InterPro" id="IPR038441">
    <property type="entry name" value="THAP_Znf_sf"/>
</dbReference>
<evidence type="ECO:0000256" key="1">
    <source>
        <dbReference type="ARBA" id="ARBA00022723"/>
    </source>
</evidence>
<reference evidence="7 8" key="1">
    <citation type="submission" date="2019-08" db="EMBL/GenBank/DDBJ databases">
        <title>The genome of the soybean aphid Biotype 1, its phylome, world population structure and adaptation to the North American continent.</title>
        <authorList>
            <person name="Giordano R."/>
            <person name="Donthu R.K."/>
            <person name="Hernandez A.G."/>
            <person name="Wright C.L."/>
            <person name="Zimin A.V."/>
        </authorList>
    </citation>
    <scope>NUCLEOTIDE SEQUENCE [LARGE SCALE GENOMIC DNA]</scope>
    <source>
        <tissue evidence="7">Whole aphids</tissue>
    </source>
</reference>
<proteinExistence type="predicted"/>
<dbReference type="SMART" id="SM00980">
    <property type="entry name" value="THAP"/>
    <property type="match status" value="1"/>
</dbReference>
<evidence type="ECO:0000256" key="3">
    <source>
        <dbReference type="ARBA" id="ARBA00022833"/>
    </source>
</evidence>
<name>A0A6G0U1G0_APHGL</name>
<evidence type="ECO:0000256" key="2">
    <source>
        <dbReference type="ARBA" id="ARBA00022771"/>
    </source>
</evidence>
<evidence type="ECO:0000259" key="6">
    <source>
        <dbReference type="PROSITE" id="PS50950"/>
    </source>
</evidence>
<dbReference type="Proteomes" id="UP000475862">
    <property type="component" value="Unassembled WGS sequence"/>
</dbReference>
<comment type="caution">
    <text evidence="7">The sequence shown here is derived from an EMBL/GenBank/DDBJ whole genome shotgun (WGS) entry which is preliminary data.</text>
</comment>
<keyword evidence="1" id="KW-0479">Metal-binding</keyword>
<dbReference type="Gene3D" id="6.20.210.20">
    <property type="entry name" value="THAP domain"/>
    <property type="match status" value="1"/>
</dbReference>
<protein>
    <recommendedName>
        <fullName evidence="6">THAP-type domain-containing protein</fullName>
    </recommendedName>
</protein>
<organism evidence="7 8">
    <name type="scientific">Aphis glycines</name>
    <name type="common">Soybean aphid</name>
    <dbReference type="NCBI Taxonomy" id="307491"/>
    <lineage>
        <taxon>Eukaryota</taxon>
        <taxon>Metazoa</taxon>
        <taxon>Ecdysozoa</taxon>
        <taxon>Arthropoda</taxon>
        <taxon>Hexapoda</taxon>
        <taxon>Insecta</taxon>
        <taxon>Pterygota</taxon>
        <taxon>Neoptera</taxon>
        <taxon>Paraneoptera</taxon>
        <taxon>Hemiptera</taxon>
        <taxon>Sternorrhyncha</taxon>
        <taxon>Aphidomorpha</taxon>
        <taxon>Aphidoidea</taxon>
        <taxon>Aphididae</taxon>
        <taxon>Aphidini</taxon>
        <taxon>Aphis</taxon>
        <taxon>Aphis</taxon>
    </lineage>
</organism>
<sequence>MVNNNPRGGSSCAVATCTNYSGKIKTSGRIDLSFHRFPKDNTVAKKWQHLCKRGDVWNPKNAYICSDHFTKDDFVRDLKAELLEYEPKIRYLKQNVLPSLNLPLDHAHTPLSESSLNRRNRMNVKHTKQYIEEVVSDHPAVTRRKFAAQNLKCQADRMVTRGKGILPPLKVGDNVLVSIPLVD</sequence>
<evidence type="ECO:0000313" key="8">
    <source>
        <dbReference type="Proteomes" id="UP000475862"/>
    </source>
</evidence>
<dbReference type="SUPFAM" id="SSF57716">
    <property type="entry name" value="Glucocorticoid receptor-like (DNA-binding domain)"/>
    <property type="match status" value="1"/>
</dbReference>
<dbReference type="InterPro" id="IPR006612">
    <property type="entry name" value="THAP_Znf"/>
</dbReference>
<evidence type="ECO:0000256" key="4">
    <source>
        <dbReference type="ARBA" id="ARBA00023125"/>
    </source>
</evidence>
<evidence type="ECO:0000313" key="7">
    <source>
        <dbReference type="EMBL" id="KAE9542459.1"/>
    </source>
</evidence>
<dbReference type="GO" id="GO:0003677">
    <property type="term" value="F:DNA binding"/>
    <property type="evidence" value="ECO:0007669"/>
    <property type="project" value="UniProtKB-UniRule"/>
</dbReference>
<dbReference type="SMART" id="SM00692">
    <property type="entry name" value="DM3"/>
    <property type="match status" value="1"/>
</dbReference>
<evidence type="ECO:0000256" key="5">
    <source>
        <dbReference type="PROSITE-ProRule" id="PRU00309"/>
    </source>
</evidence>
<accession>A0A6G0U1G0</accession>
<dbReference type="PANTHER" id="PTHR46927:SF3">
    <property type="entry name" value="THAP-TYPE DOMAIN-CONTAINING PROTEIN"/>
    <property type="match status" value="1"/>
</dbReference>
<feature type="domain" description="THAP-type" evidence="6">
    <location>
        <begin position="5"/>
        <end position="101"/>
    </location>
</feature>
<keyword evidence="4 5" id="KW-0238">DNA-binding</keyword>
<dbReference type="EMBL" id="VYZN01000010">
    <property type="protein sequence ID" value="KAE9542459.1"/>
    <property type="molecule type" value="Genomic_DNA"/>
</dbReference>
<dbReference type="AlphaFoldDB" id="A0A6G0U1G0"/>
<keyword evidence="8" id="KW-1185">Reference proteome</keyword>